<proteinExistence type="predicted"/>
<sequence length="370" mass="38680">MTINVTLSNTGKVGTSYPSDFDDFVRSFVSSGFPYMEEDDQIIIIGEGDGADTKIFILNGDNLAYDLGSHTVSGELDEVIVATLGDSFNDDGTFDLDSDGHIVNYDALIAFDNLDLSNSSSVRGDVHEIVAELMYLGSGDDRGTEVLDDALNGEAQHVEGSAGNDNYTGTPYDDTIYGNDGRDVILGGNGDDVIYGGDGIDVLVGSAGDDTLYGEEGNDKLRGRWGDDVLHGGEGDDQLLGNTDDDQLFGGAGNDQLIGGIGADTLDGGPGNDVFHYRTADEPDGDVIADFGDGADLISLRRFDANTSTAGKDGFTIIGDDDFSGAGGELQIVVQNGDSIVSGDVSGDGEADFTFTVLNVTDLTASDFLI</sequence>
<comment type="subcellular location">
    <subcellularLocation>
        <location evidence="1">Secreted</location>
    </subcellularLocation>
</comment>
<dbReference type="GO" id="GO:0005576">
    <property type="term" value="C:extracellular region"/>
    <property type="evidence" value="ECO:0007669"/>
    <property type="project" value="UniProtKB-SubCell"/>
</dbReference>
<dbReference type="GO" id="GO:0005509">
    <property type="term" value="F:calcium ion binding"/>
    <property type="evidence" value="ECO:0007669"/>
    <property type="project" value="InterPro"/>
</dbReference>
<protein>
    <recommendedName>
        <fullName evidence="5">Hemolysin type calcium-binding protein</fullName>
    </recommendedName>
</protein>
<dbReference type="PROSITE" id="PS00330">
    <property type="entry name" value="HEMOLYSIN_CALCIUM"/>
    <property type="match status" value="3"/>
</dbReference>
<dbReference type="InterPro" id="IPR001343">
    <property type="entry name" value="Hemolysn_Ca-bd"/>
</dbReference>
<dbReference type="InterPro" id="IPR011049">
    <property type="entry name" value="Serralysin-like_metalloprot_C"/>
</dbReference>
<comment type="caution">
    <text evidence="3">The sequence shown here is derived from an EMBL/GenBank/DDBJ whole genome shotgun (WGS) entry which is preliminary data.</text>
</comment>
<dbReference type="Pfam" id="PF00353">
    <property type="entry name" value="HemolysinCabind"/>
    <property type="match status" value="3"/>
</dbReference>
<evidence type="ECO:0000256" key="1">
    <source>
        <dbReference type="ARBA" id="ARBA00004613"/>
    </source>
</evidence>
<dbReference type="InterPro" id="IPR050557">
    <property type="entry name" value="RTX_toxin/Mannuronan_C5-epim"/>
</dbReference>
<dbReference type="InterPro" id="IPR018511">
    <property type="entry name" value="Hemolysin-typ_Ca-bd_CS"/>
</dbReference>
<name>A0A8B2NTP2_9HYPH</name>
<organism evidence="3 4">
    <name type="scientific">Acuticoccus sediminis</name>
    <dbReference type="NCBI Taxonomy" id="2184697"/>
    <lineage>
        <taxon>Bacteria</taxon>
        <taxon>Pseudomonadati</taxon>
        <taxon>Pseudomonadota</taxon>
        <taxon>Alphaproteobacteria</taxon>
        <taxon>Hyphomicrobiales</taxon>
        <taxon>Amorphaceae</taxon>
        <taxon>Acuticoccus</taxon>
    </lineage>
</organism>
<evidence type="ECO:0008006" key="5">
    <source>
        <dbReference type="Google" id="ProtNLM"/>
    </source>
</evidence>
<accession>A0A8B2NTP2</accession>
<evidence type="ECO:0000313" key="4">
    <source>
        <dbReference type="Proteomes" id="UP000249590"/>
    </source>
</evidence>
<reference evidence="3 4" key="1">
    <citation type="submission" date="2018-05" db="EMBL/GenBank/DDBJ databases">
        <title>Acuticoccus sediminis sp. nov., isolated from deep-sea sediment of Indian Ocean.</title>
        <authorList>
            <person name="Liu X."/>
            <person name="Lai Q."/>
            <person name="Du Y."/>
            <person name="Sun F."/>
            <person name="Zhang X."/>
            <person name="Wang S."/>
            <person name="Shao Z."/>
        </authorList>
    </citation>
    <scope>NUCLEOTIDE SEQUENCE [LARGE SCALE GENOMIC DNA]</scope>
    <source>
        <strain evidence="3 4">PTG4-2</strain>
    </source>
</reference>
<keyword evidence="4" id="KW-1185">Reference proteome</keyword>
<dbReference type="PANTHER" id="PTHR38340:SF1">
    <property type="entry name" value="S-LAYER PROTEIN"/>
    <property type="match status" value="1"/>
</dbReference>
<dbReference type="EMBL" id="QHHQ01000006">
    <property type="protein sequence ID" value="RAH98953.1"/>
    <property type="molecule type" value="Genomic_DNA"/>
</dbReference>
<dbReference type="AlphaFoldDB" id="A0A8B2NTP2"/>
<evidence type="ECO:0000313" key="3">
    <source>
        <dbReference type="EMBL" id="RAH98953.1"/>
    </source>
</evidence>
<gene>
    <name evidence="3" type="ORF">DLJ53_25320</name>
</gene>
<dbReference type="Proteomes" id="UP000249590">
    <property type="component" value="Unassembled WGS sequence"/>
</dbReference>
<dbReference type="PRINTS" id="PR00313">
    <property type="entry name" value="CABNDNGRPT"/>
</dbReference>
<keyword evidence="2" id="KW-0964">Secreted</keyword>
<evidence type="ECO:0000256" key="2">
    <source>
        <dbReference type="ARBA" id="ARBA00022525"/>
    </source>
</evidence>
<dbReference type="OrthoDB" id="9342475at2"/>
<dbReference type="PANTHER" id="PTHR38340">
    <property type="entry name" value="S-LAYER PROTEIN"/>
    <property type="match status" value="1"/>
</dbReference>
<dbReference type="RefSeq" id="WP_111350463.1">
    <property type="nucleotide sequence ID" value="NZ_QHHQ01000006.1"/>
</dbReference>
<dbReference type="Gene3D" id="2.150.10.10">
    <property type="entry name" value="Serralysin-like metalloprotease, C-terminal"/>
    <property type="match status" value="2"/>
</dbReference>
<dbReference type="SUPFAM" id="SSF51120">
    <property type="entry name" value="beta-Roll"/>
    <property type="match status" value="2"/>
</dbReference>